<dbReference type="Proteomes" id="UP000046395">
    <property type="component" value="Unassembled WGS sequence"/>
</dbReference>
<sequence length="146" mass="16562">MWETVVLPHRNIVARNEGSCTHRHLVHVHLGAWRKSSTKELKRELHVNHKAAVEWNLAMREVVADTLMRNRVTVGGPCLTVQVDETVYSMKKYNRGPSYPQQWVFGGLCLQTGDCFMMPVTDRSSATLISAIRQNIELGSTIMSDE</sequence>
<organism evidence="1 2">
    <name type="scientific">Trichuris muris</name>
    <name type="common">Mouse whipworm</name>
    <dbReference type="NCBI Taxonomy" id="70415"/>
    <lineage>
        <taxon>Eukaryota</taxon>
        <taxon>Metazoa</taxon>
        <taxon>Ecdysozoa</taxon>
        <taxon>Nematoda</taxon>
        <taxon>Enoplea</taxon>
        <taxon>Dorylaimia</taxon>
        <taxon>Trichinellida</taxon>
        <taxon>Trichuridae</taxon>
        <taxon>Trichuris</taxon>
    </lineage>
</organism>
<accession>A0A5S6Q8P5</accession>
<dbReference type="STRING" id="70415.A0A5S6Q8P5"/>
<dbReference type="PANTHER" id="PTHR47163">
    <property type="entry name" value="DDE_TNP_IS1595 DOMAIN-CONTAINING PROTEIN"/>
    <property type="match status" value="1"/>
</dbReference>
<keyword evidence="1" id="KW-1185">Reference proteome</keyword>
<evidence type="ECO:0000313" key="1">
    <source>
        <dbReference type="Proteomes" id="UP000046395"/>
    </source>
</evidence>
<dbReference type="PANTHER" id="PTHR47163:SF2">
    <property type="entry name" value="SI:DKEY-17M8.2"/>
    <property type="match status" value="1"/>
</dbReference>
<dbReference type="InterPro" id="IPR053164">
    <property type="entry name" value="IS1016-like_transposase"/>
</dbReference>
<protein>
    <submittedName>
        <fullName evidence="2">ISXO2-like transposase domain-containing protein</fullName>
    </submittedName>
</protein>
<name>A0A5S6Q8P5_TRIMR</name>
<dbReference type="WBParaSite" id="TMUE_1000003666.1">
    <property type="protein sequence ID" value="TMUE_1000003666.1"/>
    <property type="gene ID" value="WBGene00298764"/>
</dbReference>
<proteinExistence type="predicted"/>
<evidence type="ECO:0000313" key="2">
    <source>
        <dbReference type="WBParaSite" id="TMUE_1000003666.1"/>
    </source>
</evidence>
<reference evidence="2" key="1">
    <citation type="submission" date="2019-12" db="UniProtKB">
        <authorList>
            <consortium name="WormBaseParasite"/>
        </authorList>
    </citation>
    <scope>IDENTIFICATION</scope>
</reference>
<dbReference type="AlphaFoldDB" id="A0A5S6Q8P5"/>